<keyword evidence="3" id="KW-1185">Reference proteome</keyword>
<evidence type="ECO:0000313" key="3">
    <source>
        <dbReference type="Proteomes" id="UP000612352"/>
    </source>
</evidence>
<dbReference type="InterPro" id="IPR001466">
    <property type="entry name" value="Beta-lactam-related"/>
</dbReference>
<gene>
    <name evidence="2" type="ORF">I8D64_10825</name>
</gene>
<dbReference type="Pfam" id="PF00144">
    <property type="entry name" value="Beta-lactamase"/>
    <property type="match status" value="1"/>
</dbReference>
<dbReference type="Proteomes" id="UP000612352">
    <property type="component" value="Unassembled WGS sequence"/>
</dbReference>
<evidence type="ECO:0000259" key="1">
    <source>
        <dbReference type="Pfam" id="PF00144"/>
    </source>
</evidence>
<feature type="domain" description="Beta-lactamase-related" evidence="1">
    <location>
        <begin position="42"/>
        <end position="282"/>
    </location>
</feature>
<dbReference type="Gene3D" id="3.40.710.10">
    <property type="entry name" value="DD-peptidase/beta-lactamase superfamily"/>
    <property type="match status" value="1"/>
</dbReference>
<dbReference type="PANTHER" id="PTHR43283">
    <property type="entry name" value="BETA-LACTAMASE-RELATED"/>
    <property type="match status" value="1"/>
</dbReference>
<reference evidence="2 3" key="1">
    <citation type="submission" date="2020-12" db="EMBL/GenBank/DDBJ databases">
        <title>Brachybacterium sp. MASK1Z-5, whole genome shotgun sequence.</title>
        <authorList>
            <person name="Tuo L."/>
        </authorList>
    </citation>
    <scope>NUCLEOTIDE SEQUENCE [LARGE SCALE GENOMIC DNA]</scope>
    <source>
        <strain evidence="2 3">MASK1Z-5</strain>
    </source>
</reference>
<dbReference type="EMBL" id="JAEDAJ010000005">
    <property type="protein sequence ID" value="MBK0331895.1"/>
    <property type="molecule type" value="Genomic_DNA"/>
</dbReference>
<accession>A0ABS1BB69</accession>
<comment type="caution">
    <text evidence="2">The sequence shown here is derived from an EMBL/GenBank/DDBJ whole genome shotgun (WGS) entry which is preliminary data.</text>
</comment>
<proteinExistence type="predicted"/>
<dbReference type="PANTHER" id="PTHR43283:SF15">
    <property type="entry name" value="CONSERVED PROTEIN"/>
    <property type="match status" value="1"/>
</dbReference>
<dbReference type="SUPFAM" id="SSF56601">
    <property type="entry name" value="beta-lactamase/transpeptidase-like"/>
    <property type="match status" value="1"/>
</dbReference>
<evidence type="ECO:0000313" key="2">
    <source>
        <dbReference type="EMBL" id="MBK0331895.1"/>
    </source>
</evidence>
<protein>
    <submittedName>
        <fullName evidence="2">Beta-lactamase family protein</fullName>
    </submittedName>
</protein>
<sequence length="300" mass="31167">MGERARVWEPGAVDDLLAPFSFPCALGVAGTGGTLLTAGDGARVHPLASVSKPIAALGALIAVDRSLLDLEAPVGLEETRGALAGGADAEVPEGATIRHLLAHTAGFAFDTGALLAAPGSRRIYSNTGFEVLGRALEQATGTDLETWLEDEVCGPLGLRDLEASGSPAASFRASVQDLLLIGREMLAPTLVDPALWREATSVQFPGLPGVLPGYGRQKHNDWGLGLEIRDGKSPHWTGERSGPASFGHFGQSGSFLLLDPDRGLALAFLGDEPFGPSHVEHWPGLIDAVLARHDAGEPGA</sequence>
<dbReference type="InterPro" id="IPR012338">
    <property type="entry name" value="Beta-lactam/transpept-like"/>
</dbReference>
<organism evidence="2 3">
    <name type="scientific">Brachybacterium halotolerans</name>
    <dbReference type="NCBI Taxonomy" id="2795215"/>
    <lineage>
        <taxon>Bacteria</taxon>
        <taxon>Bacillati</taxon>
        <taxon>Actinomycetota</taxon>
        <taxon>Actinomycetes</taxon>
        <taxon>Micrococcales</taxon>
        <taxon>Dermabacteraceae</taxon>
        <taxon>Brachybacterium</taxon>
    </lineage>
</organism>
<name>A0ABS1BB69_9MICO</name>
<dbReference type="InterPro" id="IPR050789">
    <property type="entry name" value="Diverse_Enzym_Activities"/>
</dbReference>